<evidence type="ECO:0000256" key="1">
    <source>
        <dbReference type="SAM" id="MobiDB-lite"/>
    </source>
</evidence>
<accession>A0ABZ0SAD9</accession>
<sequence>MSFSRNAELAVEPPAGDEAARPRWDIPDLFDFDYYVEADEHAKSDTLAGRQSLAKRDRALYLDHIKARIEQPEHTPAHRRQALRLWLAERRRGEDPSLRALLPGASFARGQRLVTLLLIVLGLITGGTIASALLQYEGDHAVNVSWYVFVLVILQLGLASFTLGGWLLRRSKSMQQALRDVSLLAQLIRPLFARVAHWVQRHRLGQMPPEVRERAQARQGLLQAHFSLYGPASYLPMLVPVQAFGIAFNIGAIFTTLLLLWFTDLAFGWGSALNVDPAVTYHLTRLVALPWSWLFGEGVGYPTLAEVAGTRIHLKDPLSLSDAEHLRAWRWFLVCAVFTYGLLPRVLLLGLSAFIQRHALERLPFTHQRTQALYTRLVTPDLDTGLGETGHGPEMPIPGPLKPVTTARAAPRGEATRLTDNQAAQQPAAAPNTESPTPARTTARATASNTQQAPAKKPGNLETTPAPATPQALSEPTLPPAASPPAQATHQTRIAPDACVLLLHVDVADVLEDADHARLQQRLRQCCGWRVGASATFGGGTAMADRAIALIEDSAWEAPPPRVALIDDGSQPPITERLRFLRRVRAAAGDQAQIVISLIGDPEGDDALPPVTPFDFSDWERKIEQLADPYLRLTMLTPAPDTSATMETDDNAAATPREDH</sequence>
<feature type="transmembrane region" description="Helical" evidence="2">
    <location>
        <begin position="146"/>
        <end position="168"/>
    </location>
</feature>
<dbReference type="Proteomes" id="UP001432180">
    <property type="component" value="Chromosome"/>
</dbReference>
<feature type="region of interest" description="Disordered" evidence="1">
    <location>
        <begin position="1"/>
        <end position="22"/>
    </location>
</feature>
<protein>
    <recommendedName>
        <fullName evidence="5">DUF2868 domain-containing protein</fullName>
    </recommendedName>
</protein>
<evidence type="ECO:0008006" key="5">
    <source>
        <dbReference type="Google" id="ProtNLM"/>
    </source>
</evidence>
<dbReference type="InterPro" id="IPR021296">
    <property type="entry name" value="DUF2868"/>
</dbReference>
<keyword evidence="4" id="KW-1185">Reference proteome</keyword>
<keyword evidence="2" id="KW-0812">Transmembrane</keyword>
<evidence type="ECO:0000256" key="2">
    <source>
        <dbReference type="SAM" id="Phobius"/>
    </source>
</evidence>
<dbReference type="EMBL" id="CP121472">
    <property type="protein sequence ID" value="WPL17993.1"/>
    <property type="molecule type" value="Genomic_DNA"/>
</dbReference>
<evidence type="ECO:0000313" key="4">
    <source>
        <dbReference type="Proteomes" id="UP001432180"/>
    </source>
</evidence>
<evidence type="ECO:0000313" key="3">
    <source>
        <dbReference type="EMBL" id="WPL17993.1"/>
    </source>
</evidence>
<organism evidence="3 4">
    <name type="scientific">Thiorhodovibrio winogradskyi</name>
    <dbReference type="NCBI Taxonomy" id="77007"/>
    <lineage>
        <taxon>Bacteria</taxon>
        <taxon>Pseudomonadati</taxon>
        <taxon>Pseudomonadota</taxon>
        <taxon>Gammaproteobacteria</taxon>
        <taxon>Chromatiales</taxon>
        <taxon>Chromatiaceae</taxon>
        <taxon>Thiorhodovibrio</taxon>
    </lineage>
</organism>
<feature type="compositionally biased region" description="Low complexity" evidence="1">
    <location>
        <begin position="422"/>
        <end position="453"/>
    </location>
</feature>
<gene>
    <name evidence="3" type="ORF">Thiowin_03041</name>
</gene>
<name>A0ABZ0SAD9_9GAMM</name>
<feature type="region of interest" description="Disordered" evidence="1">
    <location>
        <begin position="384"/>
        <end position="491"/>
    </location>
</feature>
<keyword evidence="2" id="KW-1133">Transmembrane helix</keyword>
<dbReference type="Pfam" id="PF11067">
    <property type="entry name" value="DUF2868"/>
    <property type="match status" value="1"/>
</dbReference>
<keyword evidence="2" id="KW-0472">Membrane</keyword>
<dbReference type="RefSeq" id="WP_328983790.1">
    <property type="nucleotide sequence ID" value="NZ_CP121472.1"/>
</dbReference>
<proteinExistence type="predicted"/>
<feature type="transmembrane region" description="Helical" evidence="2">
    <location>
        <begin position="113"/>
        <end position="134"/>
    </location>
</feature>
<reference evidence="3 4" key="1">
    <citation type="journal article" date="2023" name="Microorganisms">
        <title>Thiorhodovibrio frisius and Trv. litoralis spp. nov., Two Novel Members from a Clade of Fastidious Purple Sulfur Bacteria That Exhibit Unique Red-Shifted Light-Harvesting Capabilities.</title>
        <authorList>
            <person name="Methner A."/>
            <person name="Kuzyk S.B."/>
            <person name="Petersen J."/>
            <person name="Bauer S."/>
            <person name="Brinkmann H."/>
            <person name="Sichau K."/>
            <person name="Wanner G."/>
            <person name="Wolf J."/>
            <person name="Neumann-Schaal M."/>
            <person name="Henke P."/>
            <person name="Tank M."/>
            <person name="Sproer C."/>
            <person name="Bunk B."/>
            <person name="Overmann J."/>
        </authorList>
    </citation>
    <scope>NUCLEOTIDE SEQUENCE [LARGE SCALE GENOMIC DNA]</scope>
    <source>
        <strain evidence="3 4">DSM 6702</strain>
    </source>
</reference>
<feature type="transmembrane region" description="Helical" evidence="2">
    <location>
        <begin position="328"/>
        <end position="355"/>
    </location>
</feature>
<feature type="region of interest" description="Disordered" evidence="1">
    <location>
        <begin position="638"/>
        <end position="660"/>
    </location>
</feature>